<name>A0A9W4XK28_9PLEO</name>
<feature type="region of interest" description="Disordered" evidence="1">
    <location>
        <begin position="1"/>
        <end position="47"/>
    </location>
</feature>
<evidence type="ECO:0000313" key="3">
    <source>
        <dbReference type="Proteomes" id="UP001152607"/>
    </source>
</evidence>
<evidence type="ECO:0000256" key="1">
    <source>
        <dbReference type="SAM" id="MobiDB-lite"/>
    </source>
</evidence>
<dbReference type="Proteomes" id="UP001152607">
    <property type="component" value="Unassembled WGS sequence"/>
</dbReference>
<gene>
    <name evidence="2" type="ORF">PDIGIT_LOCUS4429</name>
</gene>
<proteinExistence type="predicted"/>
<dbReference type="EMBL" id="CAOQHR010000002">
    <property type="protein sequence ID" value="CAI6331198.1"/>
    <property type="molecule type" value="Genomic_DNA"/>
</dbReference>
<protein>
    <submittedName>
        <fullName evidence="2">Uncharacterized protein</fullName>
    </submittedName>
</protein>
<dbReference type="OrthoDB" id="4323953at2759"/>
<keyword evidence="3" id="KW-1185">Reference proteome</keyword>
<evidence type="ECO:0000313" key="2">
    <source>
        <dbReference type="EMBL" id="CAI6331198.1"/>
    </source>
</evidence>
<organism evidence="2 3">
    <name type="scientific">Periconia digitata</name>
    <dbReference type="NCBI Taxonomy" id="1303443"/>
    <lineage>
        <taxon>Eukaryota</taxon>
        <taxon>Fungi</taxon>
        <taxon>Dikarya</taxon>
        <taxon>Ascomycota</taxon>
        <taxon>Pezizomycotina</taxon>
        <taxon>Dothideomycetes</taxon>
        <taxon>Pleosporomycetidae</taxon>
        <taxon>Pleosporales</taxon>
        <taxon>Massarineae</taxon>
        <taxon>Periconiaceae</taxon>
        <taxon>Periconia</taxon>
    </lineage>
</organism>
<reference evidence="2" key="1">
    <citation type="submission" date="2023-01" db="EMBL/GenBank/DDBJ databases">
        <authorList>
            <person name="Van Ghelder C."/>
            <person name="Rancurel C."/>
        </authorList>
    </citation>
    <scope>NUCLEOTIDE SEQUENCE</scope>
    <source>
        <strain evidence="2">CNCM I-4278</strain>
    </source>
</reference>
<comment type="caution">
    <text evidence="2">The sequence shown here is derived from an EMBL/GenBank/DDBJ whole genome shotgun (WGS) entry which is preliminary data.</text>
</comment>
<accession>A0A9W4XK28</accession>
<sequence length="179" mass="20249">MARASPLESRQPRARKYKRTSMASGAGAREKSNRTTTTATSNSCPRLRPRTHLSDFLAGRYILLQQRPRGGLEWIREEEESARALVVNEPDDIISVGRQRSSSSFISLAPGKSHTITTRIWPDTEFVEDLEVGASYSYQYIDNEIAWWDWGTKEVSESLTSHELPLSPAPNTFAFIHHN</sequence>
<dbReference type="AlphaFoldDB" id="A0A9W4XK28"/>